<sequence>MSIYTTIGRGIERKIAYTHKEIPMGGFLGKLGLNKHWDEDIELPDIPDAIFQAGARERDRRLKGNDIVHRKGFHGESIAFSQSSFQEFLEYASNVGMSKEQIDKILKG</sequence>
<dbReference type="EMBL" id="LBOZ01000001">
    <property type="protein sequence ID" value="KKP48214.1"/>
    <property type="molecule type" value="Genomic_DNA"/>
</dbReference>
<proteinExistence type="predicted"/>
<name>A0A0F9ZVG2_9BACT</name>
<dbReference type="Proteomes" id="UP000033995">
    <property type="component" value="Unassembled WGS sequence"/>
</dbReference>
<evidence type="ECO:0000313" key="1">
    <source>
        <dbReference type="EMBL" id="KKP48214.1"/>
    </source>
</evidence>
<protein>
    <submittedName>
        <fullName evidence="1">Uncharacterized protein</fullName>
    </submittedName>
</protein>
<organism evidence="1 2">
    <name type="scientific">Candidatus Woesebacteria bacterium GW2011_GWA2_33_28</name>
    <dbReference type="NCBI Taxonomy" id="1618561"/>
    <lineage>
        <taxon>Bacteria</taxon>
        <taxon>Candidatus Woeseibacteriota</taxon>
    </lineage>
</organism>
<accession>A0A0F9ZVG2</accession>
<evidence type="ECO:0000313" key="2">
    <source>
        <dbReference type="Proteomes" id="UP000033995"/>
    </source>
</evidence>
<gene>
    <name evidence="1" type="ORF">UR38_C0001G0010</name>
</gene>
<dbReference type="AlphaFoldDB" id="A0A0F9ZVG2"/>
<reference evidence="1 2" key="1">
    <citation type="journal article" date="2015" name="Nature">
        <title>rRNA introns, odd ribosomes, and small enigmatic genomes across a large radiation of phyla.</title>
        <authorList>
            <person name="Brown C.T."/>
            <person name="Hug L.A."/>
            <person name="Thomas B.C."/>
            <person name="Sharon I."/>
            <person name="Castelle C.J."/>
            <person name="Singh A."/>
            <person name="Wilkins M.J."/>
            <person name="Williams K.H."/>
            <person name="Banfield J.F."/>
        </authorList>
    </citation>
    <scope>NUCLEOTIDE SEQUENCE [LARGE SCALE GENOMIC DNA]</scope>
</reference>
<comment type="caution">
    <text evidence="1">The sequence shown here is derived from an EMBL/GenBank/DDBJ whole genome shotgun (WGS) entry which is preliminary data.</text>
</comment>